<dbReference type="Gene3D" id="3.40.50.880">
    <property type="match status" value="1"/>
</dbReference>
<dbReference type="PANTHER" id="PTHR43418:SF4">
    <property type="entry name" value="MULTIFUNCTIONAL TRYPTOPHAN BIOSYNTHESIS PROTEIN"/>
    <property type="match status" value="1"/>
</dbReference>
<dbReference type="GO" id="GO:0004049">
    <property type="term" value="F:anthranilate synthase activity"/>
    <property type="evidence" value="ECO:0007669"/>
    <property type="project" value="UniProtKB-EC"/>
</dbReference>
<dbReference type="PRINTS" id="PR00097">
    <property type="entry name" value="ANTSNTHASEII"/>
</dbReference>
<keyword evidence="3" id="KW-0456">Lyase</keyword>
<protein>
    <submittedName>
        <fullName evidence="3">Anthranilate synthase, component II</fullName>
        <ecNumber evidence="3">4.1.3.27</ecNumber>
    </submittedName>
</protein>
<feature type="domain" description="Glutamine amidotransferase" evidence="2">
    <location>
        <begin position="3"/>
        <end position="186"/>
    </location>
</feature>
<evidence type="ECO:0000313" key="3">
    <source>
        <dbReference type="EMBL" id="ADY57143.1"/>
    </source>
</evidence>
<dbReference type="InterPro" id="IPR017926">
    <property type="entry name" value="GATASE"/>
</dbReference>
<dbReference type="HOGENOM" id="CLU_014340_1_3_9"/>
<dbReference type="GO" id="GO:0000162">
    <property type="term" value="P:L-tryptophan biosynthetic process"/>
    <property type="evidence" value="ECO:0007669"/>
    <property type="project" value="TreeGrafter"/>
</dbReference>
<sequence length="194" mass="21494">MILIIDNYDSFTYNLYQYVGSIDPDVTVVRNDRMTTEQIRESNPSHLIISPGPGFPRQAGISIETVQKLGAEYPILGVCLGHQAIGEAYGGKIVHGPEPVHGKTARARLDPGCPLFAAMPEEIEAGRYHSLVVERESLPKELMITAETEEGLIMAIQHRHYPVFGVQFHPESVLTPEGLKIIENFLAFRKGGEQ</sequence>
<dbReference type="PANTHER" id="PTHR43418">
    <property type="entry name" value="MULTIFUNCTIONAL TRYPTOPHAN BIOSYNTHESIS PROTEIN-RELATED"/>
    <property type="match status" value="1"/>
</dbReference>
<dbReference type="EC" id="4.1.3.27" evidence="3"/>
<keyword evidence="4" id="KW-1185">Reference proteome</keyword>
<accession>F0SZ25</accession>
<dbReference type="MEROPS" id="C26.A09"/>
<dbReference type="AlphaFoldDB" id="F0SZ25"/>
<dbReference type="PROSITE" id="PS51273">
    <property type="entry name" value="GATASE_TYPE_1"/>
    <property type="match status" value="1"/>
</dbReference>
<reference evidence="4" key="2">
    <citation type="submission" date="2011-02" db="EMBL/GenBank/DDBJ databases">
        <title>The complete genome of Syntrophobotulus glycolicus DSM 8271.</title>
        <authorList>
            <person name="Lucas S."/>
            <person name="Copeland A."/>
            <person name="Lapidus A."/>
            <person name="Bruce D."/>
            <person name="Goodwin L."/>
            <person name="Pitluck S."/>
            <person name="Kyrpides N."/>
            <person name="Mavromatis K."/>
            <person name="Pagani I."/>
            <person name="Ivanova N."/>
            <person name="Mikhailova N."/>
            <person name="Chertkov O."/>
            <person name="Held B."/>
            <person name="Detter J.C."/>
            <person name="Tapia R."/>
            <person name="Han C."/>
            <person name="Land M."/>
            <person name="Hauser L."/>
            <person name="Markowitz V."/>
            <person name="Cheng J.-F."/>
            <person name="Hugenholtz P."/>
            <person name="Woyke T."/>
            <person name="Wu D."/>
            <person name="Spring S."/>
            <person name="Schroeder M."/>
            <person name="Brambilla E."/>
            <person name="Klenk H.-P."/>
            <person name="Eisen J.A."/>
        </authorList>
    </citation>
    <scope>NUCLEOTIDE SEQUENCE [LARGE SCALE GENOMIC DNA]</scope>
    <source>
        <strain evidence="4">DSM 8271 / FlGlyR</strain>
    </source>
</reference>
<dbReference type="FunFam" id="3.40.50.880:FF:000003">
    <property type="entry name" value="Anthranilate synthase component II"/>
    <property type="match status" value="1"/>
</dbReference>
<dbReference type="InterPro" id="IPR050472">
    <property type="entry name" value="Anth_synth/Amidotransfase"/>
</dbReference>
<dbReference type="STRING" id="645991.Sgly_2874"/>
<evidence type="ECO:0000259" key="2">
    <source>
        <dbReference type="Pfam" id="PF00117"/>
    </source>
</evidence>
<dbReference type="InterPro" id="IPR006221">
    <property type="entry name" value="TrpG/PapA_dom"/>
</dbReference>
<dbReference type="eggNOG" id="COG0512">
    <property type="taxonomic scope" value="Bacteria"/>
</dbReference>
<proteinExistence type="predicted"/>
<dbReference type="PRINTS" id="PR00096">
    <property type="entry name" value="GATASE"/>
</dbReference>
<keyword evidence="1" id="KW-0315">Glutamine amidotransferase</keyword>
<dbReference type="EMBL" id="CP002547">
    <property type="protein sequence ID" value="ADY57143.1"/>
    <property type="molecule type" value="Genomic_DNA"/>
</dbReference>
<dbReference type="CDD" id="cd01743">
    <property type="entry name" value="GATase1_Anthranilate_Synthase"/>
    <property type="match status" value="1"/>
</dbReference>
<reference evidence="3 4" key="1">
    <citation type="journal article" date="2011" name="Stand. Genomic Sci.">
        <title>Complete genome sequence of Syntrophobotulus glycolicus type strain (FlGlyR).</title>
        <authorList>
            <person name="Han C."/>
            <person name="Mwirichia R."/>
            <person name="Chertkov O."/>
            <person name="Held B."/>
            <person name="Lapidus A."/>
            <person name="Nolan M."/>
            <person name="Lucas S."/>
            <person name="Hammon N."/>
            <person name="Deshpande S."/>
            <person name="Cheng J.F."/>
            <person name="Tapia R."/>
            <person name="Goodwin L."/>
            <person name="Pitluck S."/>
            <person name="Huntemann M."/>
            <person name="Liolios K."/>
            <person name="Ivanova N."/>
            <person name="Pagani I."/>
            <person name="Mavromatis K."/>
            <person name="Ovchinikova G."/>
            <person name="Pati A."/>
            <person name="Chen A."/>
            <person name="Palaniappan K."/>
            <person name="Land M."/>
            <person name="Hauser L."/>
            <person name="Brambilla E.M."/>
            <person name="Rohde M."/>
            <person name="Spring S."/>
            <person name="Sikorski J."/>
            <person name="Goker M."/>
            <person name="Woyke T."/>
            <person name="Bristow J."/>
            <person name="Eisen J.A."/>
            <person name="Markowitz V."/>
            <person name="Hugenholtz P."/>
            <person name="Kyrpides N.C."/>
            <person name="Klenk H.P."/>
            <person name="Detter J.C."/>
        </authorList>
    </citation>
    <scope>NUCLEOTIDE SEQUENCE [LARGE SCALE GENOMIC DNA]</scope>
    <source>
        <strain evidence="4">DSM 8271 / FlGlyR</strain>
    </source>
</reference>
<name>F0SZ25_SYNGF</name>
<gene>
    <name evidence="3" type="ordered locus">Sgly_2874</name>
</gene>
<dbReference type="Proteomes" id="UP000007488">
    <property type="component" value="Chromosome"/>
</dbReference>
<dbReference type="OrthoDB" id="9804328at2"/>
<dbReference type="PRINTS" id="PR00099">
    <property type="entry name" value="CPSGATASE"/>
</dbReference>
<evidence type="ECO:0000256" key="1">
    <source>
        <dbReference type="ARBA" id="ARBA00022962"/>
    </source>
</evidence>
<dbReference type="SUPFAM" id="SSF52317">
    <property type="entry name" value="Class I glutamine amidotransferase-like"/>
    <property type="match status" value="1"/>
</dbReference>
<dbReference type="KEGG" id="sgy:Sgly_2874"/>
<dbReference type="NCBIfam" id="TIGR00566">
    <property type="entry name" value="trpG_papA"/>
    <property type="match status" value="1"/>
</dbReference>
<dbReference type="InterPro" id="IPR029062">
    <property type="entry name" value="Class_I_gatase-like"/>
</dbReference>
<dbReference type="GO" id="GO:0005829">
    <property type="term" value="C:cytosol"/>
    <property type="evidence" value="ECO:0007669"/>
    <property type="project" value="TreeGrafter"/>
</dbReference>
<dbReference type="RefSeq" id="WP_013625963.1">
    <property type="nucleotide sequence ID" value="NC_015172.1"/>
</dbReference>
<evidence type="ECO:0000313" key="4">
    <source>
        <dbReference type="Proteomes" id="UP000007488"/>
    </source>
</evidence>
<dbReference type="Pfam" id="PF00117">
    <property type="entry name" value="GATase"/>
    <property type="match status" value="1"/>
</dbReference>
<organism evidence="3 4">
    <name type="scientific">Syntrophobotulus glycolicus (strain DSM 8271 / FlGlyR)</name>
    <dbReference type="NCBI Taxonomy" id="645991"/>
    <lineage>
        <taxon>Bacteria</taxon>
        <taxon>Bacillati</taxon>
        <taxon>Bacillota</taxon>
        <taxon>Clostridia</taxon>
        <taxon>Eubacteriales</taxon>
        <taxon>Desulfitobacteriaceae</taxon>
        <taxon>Syntrophobotulus</taxon>
    </lineage>
</organism>